<organism evidence="1 2">
    <name type="scientific">Glycomyces niveus</name>
    <dbReference type="NCBI Taxonomy" id="2820287"/>
    <lineage>
        <taxon>Bacteria</taxon>
        <taxon>Bacillati</taxon>
        <taxon>Actinomycetota</taxon>
        <taxon>Actinomycetes</taxon>
        <taxon>Glycomycetales</taxon>
        <taxon>Glycomycetaceae</taxon>
        <taxon>Glycomyces</taxon>
    </lineage>
</organism>
<evidence type="ECO:0000313" key="2">
    <source>
        <dbReference type="Proteomes" id="UP000681341"/>
    </source>
</evidence>
<evidence type="ECO:0000313" key="1">
    <source>
        <dbReference type="EMBL" id="MBO3732107.1"/>
    </source>
</evidence>
<dbReference type="SUPFAM" id="SSF56784">
    <property type="entry name" value="HAD-like"/>
    <property type="match status" value="1"/>
</dbReference>
<dbReference type="Gene3D" id="3.40.50.1000">
    <property type="entry name" value="HAD superfamily/HAD-like"/>
    <property type="match status" value="1"/>
</dbReference>
<dbReference type="Proteomes" id="UP000681341">
    <property type="component" value="Unassembled WGS sequence"/>
</dbReference>
<keyword evidence="2" id="KW-1185">Reference proteome</keyword>
<proteinExistence type="predicted"/>
<accession>A0ABS3U352</accession>
<dbReference type="InterPro" id="IPR036412">
    <property type="entry name" value="HAD-like_sf"/>
</dbReference>
<dbReference type="PANTHER" id="PTHR10000:SF8">
    <property type="entry name" value="HAD SUPERFAMILY HYDROLASE-LIKE, TYPE 3"/>
    <property type="match status" value="1"/>
</dbReference>
<dbReference type="Pfam" id="PF08282">
    <property type="entry name" value="Hydrolase_3"/>
    <property type="match status" value="2"/>
</dbReference>
<comment type="caution">
    <text evidence="1">The sequence shown here is derived from an EMBL/GenBank/DDBJ whole genome shotgun (WGS) entry which is preliminary data.</text>
</comment>
<sequence length="271" mass="28873">MLLPKLIATDLDGTLLDPQGRLSERNQKALQTAREHGILTLAVTARPPRAVYRVPELAGVLDGAICCTGAIWYDTATRTADLRHPVPLPTARKVRDLLRSVLPGAVFAVETGERQIAESADMQAGIHYGDPWTIVEPGADVFDHADTVAELIVRVPGSTGTAMHEATRGIDVPGVELWHWGSFPEIECTATEATKGTALAAWCASRGLDARDVIAFGDMPNDVSMLAWAGRSFAMAAAHPDAAAVATDRAAPAPEDGVARAIEAILDYHRT</sequence>
<dbReference type="RefSeq" id="WP_208494895.1">
    <property type="nucleotide sequence ID" value="NZ_JAGFNP010000002.1"/>
</dbReference>
<dbReference type="InterPro" id="IPR023214">
    <property type="entry name" value="HAD_sf"/>
</dbReference>
<protein>
    <submittedName>
        <fullName evidence="1">HAD family phosphatase</fullName>
    </submittedName>
</protein>
<gene>
    <name evidence="1" type="ORF">J5V16_04675</name>
</gene>
<name>A0ABS3U352_9ACTN</name>
<dbReference type="Gene3D" id="3.30.1240.10">
    <property type="match status" value="1"/>
</dbReference>
<dbReference type="PANTHER" id="PTHR10000">
    <property type="entry name" value="PHOSPHOSERINE PHOSPHATASE"/>
    <property type="match status" value="1"/>
</dbReference>
<reference evidence="1 2" key="1">
    <citation type="submission" date="2021-03" db="EMBL/GenBank/DDBJ databases">
        <title>Glycomyces sp. nov., a novel actinomycete isolated from soil.</title>
        <authorList>
            <person name="Yang X."/>
            <person name="Xu X."/>
        </authorList>
    </citation>
    <scope>NUCLEOTIDE SEQUENCE [LARGE SCALE GENOMIC DNA]</scope>
    <source>
        <strain evidence="1 2">NEAU-S30</strain>
    </source>
</reference>
<dbReference type="EMBL" id="JAGFNP010000002">
    <property type="protein sequence ID" value="MBO3732107.1"/>
    <property type="molecule type" value="Genomic_DNA"/>
</dbReference>